<sequence>MSELEDRRGIGSVDIAMSVLRVFADSTGAMSLKEISDRTGLATSKLHRYLASLVAQGMVSQKERSGRYDLGPLAAELGLAALGRSDFVNKTAAALPDLVDRVGCTAMLSVWGSNGGTIVRWERAHNHIVTTLGLGTVMPLLESATGRIFLAYLPESLTLQALAPQNLSRAQALRKEIRELGYAAVGGDFIPGLYALAAPVRNWQGDAEAAVTLISLSPDLIDPKGDILRDLLATCRDLSLPRKG</sequence>
<dbReference type="Pfam" id="PF09339">
    <property type="entry name" value="HTH_IclR"/>
    <property type="match status" value="1"/>
</dbReference>
<keyword evidence="2" id="KW-0238">DNA-binding</keyword>
<evidence type="ECO:0000256" key="1">
    <source>
        <dbReference type="ARBA" id="ARBA00023015"/>
    </source>
</evidence>
<organism evidence="6 7">
    <name type="scientific">Pacificispira spongiicola</name>
    <dbReference type="NCBI Taxonomy" id="2729598"/>
    <lineage>
        <taxon>Bacteria</taxon>
        <taxon>Pseudomonadati</taxon>
        <taxon>Pseudomonadota</taxon>
        <taxon>Alphaproteobacteria</taxon>
        <taxon>Rhodospirillales</taxon>
        <taxon>Rhodospirillaceae</taxon>
        <taxon>Pacificispira</taxon>
    </lineage>
</organism>
<dbReference type="InterPro" id="IPR014757">
    <property type="entry name" value="Tscrpt_reg_IclR_C"/>
</dbReference>
<accession>A0A7Y0DZH9</accession>
<evidence type="ECO:0000256" key="2">
    <source>
        <dbReference type="ARBA" id="ARBA00023125"/>
    </source>
</evidence>
<keyword evidence="7" id="KW-1185">Reference proteome</keyword>
<dbReference type="InterPro" id="IPR036388">
    <property type="entry name" value="WH-like_DNA-bd_sf"/>
</dbReference>
<dbReference type="InterPro" id="IPR029016">
    <property type="entry name" value="GAF-like_dom_sf"/>
</dbReference>
<dbReference type="Proteomes" id="UP000539372">
    <property type="component" value="Unassembled WGS sequence"/>
</dbReference>
<dbReference type="AlphaFoldDB" id="A0A7Y0DZH9"/>
<evidence type="ECO:0000259" key="4">
    <source>
        <dbReference type="PROSITE" id="PS51077"/>
    </source>
</evidence>
<comment type="caution">
    <text evidence="6">The sequence shown here is derived from an EMBL/GenBank/DDBJ whole genome shotgun (WGS) entry which is preliminary data.</text>
</comment>
<dbReference type="Gene3D" id="3.30.450.40">
    <property type="match status" value="1"/>
</dbReference>
<dbReference type="PROSITE" id="PS51078">
    <property type="entry name" value="ICLR_ED"/>
    <property type="match status" value="1"/>
</dbReference>
<feature type="domain" description="HTH iclR-type" evidence="4">
    <location>
        <begin position="10"/>
        <end position="72"/>
    </location>
</feature>
<dbReference type="InterPro" id="IPR050707">
    <property type="entry name" value="HTH_MetabolicPath_Reg"/>
</dbReference>
<feature type="domain" description="IclR-ED" evidence="5">
    <location>
        <begin position="73"/>
        <end position="244"/>
    </location>
</feature>
<evidence type="ECO:0000256" key="3">
    <source>
        <dbReference type="ARBA" id="ARBA00023163"/>
    </source>
</evidence>
<dbReference type="InterPro" id="IPR005471">
    <property type="entry name" value="Tscrpt_reg_IclR_N"/>
</dbReference>
<dbReference type="EMBL" id="JABBNT010000002">
    <property type="protein sequence ID" value="NMM44472.1"/>
    <property type="molecule type" value="Genomic_DNA"/>
</dbReference>
<dbReference type="SMART" id="SM00346">
    <property type="entry name" value="HTH_ICLR"/>
    <property type="match status" value="1"/>
</dbReference>
<dbReference type="SUPFAM" id="SSF55781">
    <property type="entry name" value="GAF domain-like"/>
    <property type="match status" value="1"/>
</dbReference>
<evidence type="ECO:0000313" key="7">
    <source>
        <dbReference type="Proteomes" id="UP000539372"/>
    </source>
</evidence>
<dbReference type="GO" id="GO:0045892">
    <property type="term" value="P:negative regulation of DNA-templated transcription"/>
    <property type="evidence" value="ECO:0007669"/>
    <property type="project" value="TreeGrafter"/>
</dbReference>
<dbReference type="PANTHER" id="PTHR30136:SF8">
    <property type="entry name" value="TRANSCRIPTIONAL REGULATORY PROTEIN"/>
    <property type="match status" value="1"/>
</dbReference>
<dbReference type="InterPro" id="IPR036390">
    <property type="entry name" value="WH_DNA-bd_sf"/>
</dbReference>
<reference evidence="6 7" key="1">
    <citation type="submission" date="2020-04" db="EMBL/GenBank/DDBJ databases">
        <title>Rhodospirillaceae bacterium KN72 isolated from deep sea.</title>
        <authorList>
            <person name="Zhang D.-C."/>
        </authorList>
    </citation>
    <scope>NUCLEOTIDE SEQUENCE [LARGE SCALE GENOMIC DNA]</scope>
    <source>
        <strain evidence="6 7">KN72</strain>
    </source>
</reference>
<dbReference type="Gene3D" id="1.10.10.10">
    <property type="entry name" value="Winged helix-like DNA-binding domain superfamily/Winged helix DNA-binding domain"/>
    <property type="match status" value="1"/>
</dbReference>
<dbReference type="Pfam" id="PF01614">
    <property type="entry name" value="IclR_C"/>
    <property type="match status" value="1"/>
</dbReference>
<name>A0A7Y0DZH9_9PROT</name>
<evidence type="ECO:0000259" key="5">
    <source>
        <dbReference type="PROSITE" id="PS51078"/>
    </source>
</evidence>
<keyword evidence="1" id="KW-0805">Transcription regulation</keyword>
<dbReference type="GO" id="GO:0003677">
    <property type="term" value="F:DNA binding"/>
    <property type="evidence" value="ECO:0007669"/>
    <property type="project" value="UniProtKB-KW"/>
</dbReference>
<proteinExistence type="predicted"/>
<dbReference type="RefSeq" id="WP_169624755.1">
    <property type="nucleotide sequence ID" value="NZ_JABBNT010000002.1"/>
</dbReference>
<keyword evidence="3" id="KW-0804">Transcription</keyword>
<dbReference type="SUPFAM" id="SSF46785">
    <property type="entry name" value="Winged helix' DNA-binding domain"/>
    <property type="match status" value="1"/>
</dbReference>
<evidence type="ECO:0000313" key="6">
    <source>
        <dbReference type="EMBL" id="NMM44472.1"/>
    </source>
</evidence>
<dbReference type="FunFam" id="1.10.10.10:FF:000056">
    <property type="entry name" value="IclR family transcriptional regulator"/>
    <property type="match status" value="1"/>
</dbReference>
<dbReference type="PANTHER" id="PTHR30136">
    <property type="entry name" value="HELIX-TURN-HELIX TRANSCRIPTIONAL REGULATOR, ICLR FAMILY"/>
    <property type="match status" value="1"/>
</dbReference>
<dbReference type="PROSITE" id="PS51077">
    <property type="entry name" value="HTH_ICLR"/>
    <property type="match status" value="1"/>
</dbReference>
<protein>
    <submittedName>
        <fullName evidence="6">IclR family transcriptional regulator</fullName>
    </submittedName>
</protein>
<dbReference type="GO" id="GO:0003700">
    <property type="term" value="F:DNA-binding transcription factor activity"/>
    <property type="evidence" value="ECO:0007669"/>
    <property type="project" value="TreeGrafter"/>
</dbReference>
<gene>
    <name evidence="6" type="ORF">HH303_08270</name>
</gene>